<dbReference type="RefSeq" id="WP_203693873.1">
    <property type="nucleotide sequence ID" value="NZ_BAAALC010000017.1"/>
</dbReference>
<feature type="transmembrane region" description="Helical" evidence="1">
    <location>
        <begin position="211"/>
        <end position="228"/>
    </location>
</feature>
<keyword evidence="1" id="KW-0472">Membrane</keyword>
<evidence type="ECO:0000313" key="2">
    <source>
        <dbReference type="EMBL" id="GIG07532.1"/>
    </source>
</evidence>
<dbReference type="EMBL" id="BONI01000035">
    <property type="protein sequence ID" value="GIG07532.1"/>
    <property type="molecule type" value="Genomic_DNA"/>
</dbReference>
<feature type="transmembrane region" description="Helical" evidence="1">
    <location>
        <begin position="6"/>
        <end position="23"/>
    </location>
</feature>
<accession>A0A8J3P8B9</accession>
<organism evidence="2 3">
    <name type="scientific">Catellatospora coxensis</name>
    <dbReference type="NCBI Taxonomy" id="310354"/>
    <lineage>
        <taxon>Bacteria</taxon>
        <taxon>Bacillati</taxon>
        <taxon>Actinomycetota</taxon>
        <taxon>Actinomycetes</taxon>
        <taxon>Micromonosporales</taxon>
        <taxon>Micromonosporaceae</taxon>
        <taxon>Catellatospora</taxon>
    </lineage>
</organism>
<dbReference type="AlphaFoldDB" id="A0A8J3P8B9"/>
<feature type="transmembrane region" description="Helical" evidence="1">
    <location>
        <begin position="249"/>
        <end position="267"/>
    </location>
</feature>
<keyword evidence="3" id="KW-1185">Reference proteome</keyword>
<evidence type="ECO:0000256" key="1">
    <source>
        <dbReference type="SAM" id="Phobius"/>
    </source>
</evidence>
<sequence length="517" mass="54676">MSVPIIAVLVIMGVSLVCMLAAFRPVNPNRVARFALRHGLDLTPHRTASVVAYLSHTRHWRTLGALVAAVIVLLQGLPEQRASLEALPLLAGWLAGALLAELRIHRSAGPLPMDGSTHAEPAPAAAKAFPATGTPLDLDVTTRSVQLTVFDRSAVAWYVPGWFARVPLVLAGLAVLTTATAVTLSKAWTADGDGAPPAGITTRFGEDLGPVVWWGAAVVALGLVVAMANRQIARRRARAGDATSIDRAVRAHAITALTSVGVLLGGLCLVKQFGVLAEGLAGQTLVWANRAGTGCALGVLYLAIVLWRESGPAGRPRFTPALAAVLVTATVAAIGFGVWRDRPPYGPDQVRPVATIRLTDDEHLDADAAAIGVPSPGPMFGGEDARTFVGRLDVTVPADPTTAGSYALLVIDKRLNRVATQVYTERDGMWGGGWGGFDDAWRRYPWLSALAPLQQGDQLSYSNATTAYLDPAERSLPFAGRFQDAAGLRPSDLLVALVFYGPQRQIYWSVQVPVTAS</sequence>
<dbReference type="Proteomes" id="UP000630887">
    <property type="component" value="Unassembled WGS sequence"/>
</dbReference>
<feature type="transmembrane region" description="Helical" evidence="1">
    <location>
        <begin position="287"/>
        <end position="307"/>
    </location>
</feature>
<comment type="caution">
    <text evidence="2">The sequence shown here is derived from an EMBL/GenBank/DDBJ whole genome shotgun (WGS) entry which is preliminary data.</text>
</comment>
<keyword evidence="1" id="KW-0812">Transmembrane</keyword>
<feature type="transmembrane region" description="Helical" evidence="1">
    <location>
        <begin position="162"/>
        <end position="184"/>
    </location>
</feature>
<gene>
    <name evidence="2" type="ORF">Cco03nite_42320</name>
</gene>
<protein>
    <submittedName>
        <fullName evidence="2">Uncharacterized protein</fullName>
    </submittedName>
</protein>
<proteinExistence type="predicted"/>
<keyword evidence="1" id="KW-1133">Transmembrane helix</keyword>
<reference evidence="2 3" key="1">
    <citation type="submission" date="2021-01" db="EMBL/GenBank/DDBJ databases">
        <title>Whole genome shotgun sequence of Catellatospora coxensis NBRC 107359.</title>
        <authorList>
            <person name="Komaki H."/>
            <person name="Tamura T."/>
        </authorList>
    </citation>
    <scope>NUCLEOTIDE SEQUENCE [LARGE SCALE GENOMIC DNA]</scope>
    <source>
        <strain evidence="2 3">NBRC 107359</strain>
    </source>
</reference>
<evidence type="ECO:0000313" key="3">
    <source>
        <dbReference type="Proteomes" id="UP000630887"/>
    </source>
</evidence>
<name>A0A8J3P8B9_9ACTN</name>
<feature type="transmembrane region" description="Helical" evidence="1">
    <location>
        <begin position="319"/>
        <end position="339"/>
    </location>
</feature>